<keyword evidence="1" id="KW-0472">Membrane</keyword>
<accession>A0A2M8Q8C0</accession>
<feature type="transmembrane region" description="Helical" evidence="1">
    <location>
        <begin position="16"/>
        <end position="38"/>
    </location>
</feature>
<comment type="caution">
    <text evidence="2">The sequence shown here is derived from an EMBL/GenBank/DDBJ whole genome shotgun (WGS) entry which is preliminary data.</text>
</comment>
<gene>
    <name evidence="2" type="ORF">CUN48_15815</name>
</gene>
<dbReference type="EMBL" id="PGTN01000521">
    <property type="protein sequence ID" value="PJF46041.1"/>
    <property type="molecule type" value="Genomic_DNA"/>
</dbReference>
<dbReference type="Proteomes" id="UP000230790">
    <property type="component" value="Unassembled WGS sequence"/>
</dbReference>
<evidence type="ECO:0000313" key="2">
    <source>
        <dbReference type="EMBL" id="PJF46041.1"/>
    </source>
</evidence>
<evidence type="ECO:0000256" key="1">
    <source>
        <dbReference type="SAM" id="Phobius"/>
    </source>
</evidence>
<protein>
    <submittedName>
        <fullName evidence="2">Uncharacterized protein</fullName>
    </submittedName>
</protein>
<keyword evidence="1" id="KW-0812">Transmembrane</keyword>
<name>A0A2M8Q8C0_9CHLR</name>
<keyword evidence="1" id="KW-1133">Transmembrane helix</keyword>
<sequence length="102" mass="11050">MEAYEIVAMMAEALSYAFLALFLIALVAMLALYALAWLDERVGMDIINEAINAAVGDVSSKARTVSNAMAHWLLRQLFGSRYVASTGTVSPSDADRPHQDAV</sequence>
<organism evidence="2 3">
    <name type="scientific">Candidatus Thermofonsia Clade 3 bacterium</name>
    <dbReference type="NCBI Taxonomy" id="2364212"/>
    <lineage>
        <taxon>Bacteria</taxon>
        <taxon>Bacillati</taxon>
        <taxon>Chloroflexota</taxon>
        <taxon>Candidatus Thermofontia</taxon>
        <taxon>Candidatus Thermofonsia Clade 3</taxon>
    </lineage>
</organism>
<proteinExistence type="predicted"/>
<reference evidence="2 3" key="1">
    <citation type="submission" date="2017-11" db="EMBL/GenBank/DDBJ databases">
        <title>Evolution of Phototrophy in the Chloroflexi Phylum Driven by Horizontal Gene Transfer.</title>
        <authorList>
            <person name="Ward L.M."/>
            <person name="Hemp J."/>
            <person name="Shih P.M."/>
            <person name="Mcglynn S.E."/>
            <person name="Fischer W."/>
        </authorList>
    </citation>
    <scope>NUCLEOTIDE SEQUENCE [LARGE SCALE GENOMIC DNA]</scope>
    <source>
        <strain evidence="2">JP3_7</strain>
    </source>
</reference>
<dbReference type="AlphaFoldDB" id="A0A2M8Q8C0"/>
<feature type="non-terminal residue" evidence="2">
    <location>
        <position position="102"/>
    </location>
</feature>
<evidence type="ECO:0000313" key="3">
    <source>
        <dbReference type="Proteomes" id="UP000230790"/>
    </source>
</evidence>